<keyword evidence="4" id="KW-1185">Reference proteome</keyword>
<evidence type="ECO:0000313" key="3">
    <source>
        <dbReference type="EnsemblMetazoa" id="XP_038073327.1"/>
    </source>
</evidence>
<evidence type="ECO:0000313" key="4">
    <source>
        <dbReference type="Proteomes" id="UP000887568"/>
    </source>
</evidence>
<dbReference type="EnsemblMetazoa" id="XM_038217403.1">
    <property type="protein sequence ID" value="XP_038073331.1"/>
    <property type="gene ID" value="LOC119741588"/>
</dbReference>
<dbReference type="OrthoDB" id="9901374at2759"/>
<dbReference type="RefSeq" id="XP_038073327.1">
    <property type="nucleotide sequence ID" value="XM_038217399.1"/>
</dbReference>
<dbReference type="RefSeq" id="XP_038073328.1">
    <property type="nucleotide sequence ID" value="XM_038217400.1"/>
</dbReference>
<name>A0A914BD18_PATMI</name>
<evidence type="ECO:0000256" key="1">
    <source>
        <dbReference type="SAM" id="Coils"/>
    </source>
</evidence>
<dbReference type="EnsemblMetazoa" id="XM_038217400.1">
    <property type="protein sequence ID" value="XP_038073328.1"/>
    <property type="gene ID" value="LOC119741588"/>
</dbReference>
<feature type="coiled-coil region" evidence="1">
    <location>
        <begin position="50"/>
        <end position="84"/>
    </location>
</feature>
<dbReference type="EnsemblMetazoa" id="XM_038217402.1">
    <property type="protein sequence ID" value="XP_038073330.1"/>
    <property type="gene ID" value="LOC119741588"/>
</dbReference>
<dbReference type="EnsemblMetazoa" id="XM_038217399.1">
    <property type="protein sequence ID" value="XP_038073327.1"/>
    <property type="gene ID" value="LOC119741588"/>
</dbReference>
<accession>A0A914BD18</accession>
<dbReference type="AlphaFoldDB" id="A0A914BD18"/>
<sequence length="184" mass="20335">MSHSKGNTSIELIKEKMKEKRRKKALNDSNTSWSRSFSKRKGTTASIILIARLRSNLAASKRDAQQARQNILELQRERQFLQQANSRRMAEKECTQRFGNIKQVLSKVTPSLLDAVKSIGLAIDLCSSLPLRESSLGLIPRASSTSDDDSFRIMQKADQGQAQLSSAIESAASHVMQAADSTGN</sequence>
<protein>
    <submittedName>
        <fullName evidence="3">Uncharacterized protein</fullName>
    </submittedName>
</protein>
<feature type="compositionally biased region" description="Polar residues" evidence="2">
    <location>
        <begin position="1"/>
        <end position="10"/>
    </location>
</feature>
<keyword evidence="1" id="KW-0175">Coiled coil</keyword>
<feature type="region of interest" description="Disordered" evidence="2">
    <location>
        <begin position="1"/>
        <end position="35"/>
    </location>
</feature>
<evidence type="ECO:0000256" key="2">
    <source>
        <dbReference type="SAM" id="MobiDB-lite"/>
    </source>
</evidence>
<dbReference type="GeneID" id="119741588"/>
<reference evidence="3" key="1">
    <citation type="submission" date="2022-11" db="UniProtKB">
        <authorList>
            <consortium name="EnsemblMetazoa"/>
        </authorList>
    </citation>
    <scope>IDENTIFICATION</scope>
</reference>
<organism evidence="3 4">
    <name type="scientific">Patiria miniata</name>
    <name type="common">Bat star</name>
    <name type="synonym">Asterina miniata</name>
    <dbReference type="NCBI Taxonomy" id="46514"/>
    <lineage>
        <taxon>Eukaryota</taxon>
        <taxon>Metazoa</taxon>
        <taxon>Echinodermata</taxon>
        <taxon>Eleutherozoa</taxon>
        <taxon>Asterozoa</taxon>
        <taxon>Asteroidea</taxon>
        <taxon>Valvatacea</taxon>
        <taxon>Valvatida</taxon>
        <taxon>Asterinidae</taxon>
        <taxon>Patiria</taxon>
    </lineage>
</organism>
<dbReference type="EnsemblMetazoa" id="XM_038217401.1">
    <property type="protein sequence ID" value="XP_038073329.1"/>
    <property type="gene ID" value="LOC119741588"/>
</dbReference>
<dbReference type="Proteomes" id="UP000887568">
    <property type="component" value="Unplaced"/>
</dbReference>
<dbReference type="RefSeq" id="XP_038073330.1">
    <property type="nucleotide sequence ID" value="XM_038217402.1"/>
</dbReference>
<dbReference type="RefSeq" id="XP_038073329.1">
    <property type="nucleotide sequence ID" value="XM_038217401.1"/>
</dbReference>
<dbReference type="RefSeq" id="XP_038073331.1">
    <property type="nucleotide sequence ID" value="XM_038217403.1"/>
</dbReference>
<proteinExistence type="predicted"/>